<dbReference type="AlphaFoldDB" id="B9XGL4"/>
<sequence precursor="true">MNRWPKLVLTVLITLFAACFMLRLRGYDPLWPLLPAWSQSLQSGNLKSAIHSGLTHDRPYIIESATVLIDMEDLPQEKPVSRTTTFRYVYTIRALRKVAASDNSFTESLHNHFGKKLEYFQGSNPQQPISLKNNEITFNVELNAEKGDVYTIITGMRITEDLPLQDRTLRGFHFAPNAYAAVYPNDEDYIAQVTLLLSSATTRIKATNNAVWRKINADAIPIFSAPQPTPGGQGSYATTLCARFSNLKPGEIVGLNYYW</sequence>
<organism evidence="1 2">
    <name type="scientific">Pedosphaera parvula (strain Ellin514)</name>
    <dbReference type="NCBI Taxonomy" id="320771"/>
    <lineage>
        <taxon>Bacteria</taxon>
        <taxon>Pseudomonadati</taxon>
        <taxon>Verrucomicrobiota</taxon>
        <taxon>Pedosphaerae</taxon>
        <taxon>Pedosphaerales</taxon>
        <taxon>Pedosphaeraceae</taxon>
        <taxon>Pedosphaera</taxon>
    </lineage>
</organism>
<dbReference type="Proteomes" id="UP000003688">
    <property type="component" value="Unassembled WGS sequence"/>
</dbReference>
<dbReference type="RefSeq" id="WP_007414960.1">
    <property type="nucleotide sequence ID" value="NZ_ABOX02000012.1"/>
</dbReference>
<gene>
    <name evidence="1" type="ORF">Cflav_PD3782</name>
</gene>
<comment type="caution">
    <text evidence="1">The sequence shown here is derived from an EMBL/GenBank/DDBJ whole genome shotgun (WGS) entry which is preliminary data.</text>
</comment>
<evidence type="ECO:0000313" key="2">
    <source>
        <dbReference type="Proteomes" id="UP000003688"/>
    </source>
</evidence>
<protein>
    <submittedName>
        <fullName evidence="1">Uncharacterized protein</fullName>
    </submittedName>
</protein>
<name>B9XGL4_PEDPL</name>
<proteinExistence type="predicted"/>
<dbReference type="PROSITE" id="PS51257">
    <property type="entry name" value="PROKAR_LIPOPROTEIN"/>
    <property type="match status" value="1"/>
</dbReference>
<reference evidence="1 2" key="1">
    <citation type="journal article" date="2011" name="J. Bacteriol.">
        <title>Genome sequence of 'Pedosphaera parvula' Ellin514, an aerobic Verrucomicrobial isolate from pasture soil.</title>
        <authorList>
            <person name="Kant R."/>
            <person name="van Passel M.W."/>
            <person name="Sangwan P."/>
            <person name="Palva A."/>
            <person name="Lucas S."/>
            <person name="Copeland A."/>
            <person name="Lapidus A."/>
            <person name="Glavina Del Rio T."/>
            <person name="Dalin E."/>
            <person name="Tice H."/>
            <person name="Bruce D."/>
            <person name="Goodwin L."/>
            <person name="Pitluck S."/>
            <person name="Chertkov O."/>
            <person name="Larimer F.W."/>
            <person name="Land M.L."/>
            <person name="Hauser L."/>
            <person name="Brettin T.S."/>
            <person name="Detter J.C."/>
            <person name="Han S."/>
            <person name="de Vos W.M."/>
            <person name="Janssen P.H."/>
            <person name="Smidt H."/>
        </authorList>
    </citation>
    <scope>NUCLEOTIDE SEQUENCE [LARGE SCALE GENOMIC DNA]</scope>
    <source>
        <strain evidence="1 2">Ellin514</strain>
    </source>
</reference>
<accession>B9XGL4</accession>
<dbReference type="EMBL" id="ABOX02000012">
    <property type="protein sequence ID" value="EEF61065.1"/>
    <property type="molecule type" value="Genomic_DNA"/>
</dbReference>
<keyword evidence="2" id="KW-1185">Reference proteome</keyword>
<evidence type="ECO:0000313" key="1">
    <source>
        <dbReference type="EMBL" id="EEF61065.1"/>
    </source>
</evidence>